<keyword evidence="3" id="KW-1185">Reference proteome</keyword>
<dbReference type="AlphaFoldDB" id="A0AAV4FHP6"/>
<protein>
    <submittedName>
        <fullName evidence="2">Uncharacterized protein</fullName>
    </submittedName>
</protein>
<dbReference type="Proteomes" id="UP000762676">
    <property type="component" value="Unassembled WGS sequence"/>
</dbReference>
<evidence type="ECO:0000313" key="3">
    <source>
        <dbReference type="Proteomes" id="UP000762676"/>
    </source>
</evidence>
<evidence type="ECO:0000256" key="1">
    <source>
        <dbReference type="SAM" id="MobiDB-lite"/>
    </source>
</evidence>
<comment type="caution">
    <text evidence="2">The sequence shown here is derived from an EMBL/GenBank/DDBJ whole genome shotgun (WGS) entry which is preliminary data.</text>
</comment>
<accession>A0AAV4FHP6</accession>
<name>A0AAV4FHP6_9GAST</name>
<feature type="compositionally biased region" description="Basic and acidic residues" evidence="1">
    <location>
        <begin position="1"/>
        <end position="11"/>
    </location>
</feature>
<feature type="region of interest" description="Disordered" evidence="1">
    <location>
        <begin position="1"/>
        <end position="23"/>
    </location>
</feature>
<organism evidence="2 3">
    <name type="scientific">Elysia marginata</name>
    <dbReference type="NCBI Taxonomy" id="1093978"/>
    <lineage>
        <taxon>Eukaryota</taxon>
        <taxon>Metazoa</taxon>
        <taxon>Spiralia</taxon>
        <taxon>Lophotrochozoa</taxon>
        <taxon>Mollusca</taxon>
        <taxon>Gastropoda</taxon>
        <taxon>Heterobranchia</taxon>
        <taxon>Euthyneura</taxon>
        <taxon>Panpulmonata</taxon>
        <taxon>Sacoglossa</taxon>
        <taxon>Placobranchoidea</taxon>
        <taxon>Plakobranchidae</taxon>
        <taxon>Elysia</taxon>
    </lineage>
</organism>
<reference evidence="2 3" key="1">
    <citation type="journal article" date="2021" name="Elife">
        <title>Chloroplast acquisition without the gene transfer in kleptoplastic sea slugs, Plakobranchus ocellatus.</title>
        <authorList>
            <person name="Maeda T."/>
            <person name="Takahashi S."/>
            <person name="Yoshida T."/>
            <person name="Shimamura S."/>
            <person name="Takaki Y."/>
            <person name="Nagai Y."/>
            <person name="Toyoda A."/>
            <person name="Suzuki Y."/>
            <person name="Arimoto A."/>
            <person name="Ishii H."/>
            <person name="Satoh N."/>
            <person name="Nishiyama T."/>
            <person name="Hasebe M."/>
            <person name="Maruyama T."/>
            <person name="Minagawa J."/>
            <person name="Obokata J."/>
            <person name="Shigenobu S."/>
        </authorList>
    </citation>
    <scope>NUCLEOTIDE SEQUENCE [LARGE SCALE GENOMIC DNA]</scope>
</reference>
<sequence length="93" mass="10090">MLRDQDRDDVKTPAAGAGWSETGDWILTGPHHQNQAASAWLSVPGLLKARSRIEFQIRDLASGDIRGQTGPGAGILSAWCSHTVVCPHISWCR</sequence>
<evidence type="ECO:0000313" key="2">
    <source>
        <dbReference type="EMBL" id="GFR72952.1"/>
    </source>
</evidence>
<gene>
    <name evidence="2" type="ORF">ElyMa_005718500</name>
</gene>
<dbReference type="EMBL" id="BMAT01011447">
    <property type="protein sequence ID" value="GFR72952.1"/>
    <property type="molecule type" value="Genomic_DNA"/>
</dbReference>
<proteinExistence type="predicted"/>